<dbReference type="PANTHER" id="PTHR34223">
    <property type="entry name" value="OS11G0201299 PROTEIN"/>
    <property type="match status" value="1"/>
</dbReference>
<accession>A0A9W7X7W9</accession>
<dbReference type="EMBL" id="MU631172">
    <property type="protein sequence ID" value="KAJ1253484.1"/>
    <property type="molecule type" value="Genomic_DNA"/>
</dbReference>
<proteinExistence type="predicted"/>
<dbReference type="InterPro" id="IPR032675">
    <property type="entry name" value="LRR_dom_sf"/>
</dbReference>
<gene>
    <name evidence="1" type="ORF">BS78_K250500</name>
</gene>
<dbReference type="Proteomes" id="UP001164776">
    <property type="component" value="Unassembled WGS sequence"/>
</dbReference>
<dbReference type="InterPro" id="IPR053197">
    <property type="entry name" value="F-box_SCFL_complex_component"/>
</dbReference>
<dbReference type="SUPFAM" id="SSF81383">
    <property type="entry name" value="F-box domain"/>
    <property type="match status" value="1"/>
</dbReference>
<reference evidence="1 2" key="1">
    <citation type="submission" date="2022-10" db="EMBL/GenBank/DDBJ databases">
        <title>WGS assembly of Paspalum vaginatum 540-79.</title>
        <authorList>
            <person name="Sun G."/>
            <person name="Wase N."/>
            <person name="Shu S."/>
            <person name="Jenkins J."/>
            <person name="Zhou B."/>
            <person name="Torres-Rodriguez J."/>
            <person name="Chen C."/>
            <person name="Sandor L."/>
            <person name="Plott C."/>
            <person name="Yoshinga Y."/>
            <person name="Daum C."/>
            <person name="Qi P."/>
            <person name="Barry K."/>
            <person name="Lipzen A."/>
            <person name="Berry L."/>
            <person name="Pedersen C."/>
            <person name="Gottilla T."/>
            <person name="Foltz A."/>
            <person name="Yu H."/>
            <person name="O'Malley R."/>
            <person name="Zhang C."/>
            <person name="Devos K."/>
            <person name="Sigmon B."/>
            <person name="Yu B."/>
            <person name="Obata T."/>
            <person name="Schmutz J."/>
            <person name="Schnable J."/>
        </authorList>
    </citation>
    <scope>NUCLEOTIDE SEQUENCE [LARGE SCALE GENOMIC DNA]</scope>
    <source>
        <strain evidence="2">cv. 540-79</strain>
    </source>
</reference>
<comment type="caution">
    <text evidence="1">The sequence shown here is derived from an EMBL/GenBank/DDBJ whole genome shotgun (WGS) entry which is preliminary data.</text>
</comment>
<dbReference type="Gene3D" id="3.80.10.10">
    <property type="entry name" value="Ribonuclease Inhibitor"/>
    <property type="match status" value="1"/>
</dbReference>
<evidence type="ECO:0000313" key="1">
    <source>
        <dbReference type="EMBL" id="KAJ1253484.1"/>
    </source>
</evidence>
<name>A0A9W7X7W9_9POAL</name>
<dbReference type="OrthoDB" id="656786at2759"/>
<evidence type="ECO:0000313" key="2">
    <source>
        <dbReference type="Proteomes" id="UP001164776"/>
    </source>
</evidence>
<organism evidence="1 2">
    <name type="scientific">Paspalum vaginatum</name>
    <name type="common">seashore paspalum</name>
    <dbReference type="NCBI Taxonomy" id="158149"/>
    <lineage>
        <taxon>Eukaryota</taxon>
        <taxon>Viridiplantae</taxon>
        <taxon>Streptophyta</taxon>
        <taxon>Embryophyta</taxon>
        <taxon>Tracheophyta</taxon>
        <taxon>Spermatophyta</taxon>
        <taxon>Magnoliopsida</taxon>
        <taxon>Liliopsida</taxon>
        <taxon>Poales</taxon>
        <taxon>Poaceae</taxon>
        <taxon>PACMAD clade</taxon>
        <taxon>Panicoideae</taxon>
        <taxon>Andropogonodae</taxon>
        <taxon>Paspaleae</taxon>
        <taxon>Paspalinae</taxon>
        <taxon>Paspalum</taxon>
    </lineage>
</organism>
<keyword evidence="2" id="KW-1185">Reference proteome</keyword>
<protein>
    <recommendedName>
        <fullName evidence="3">F-box domain-containing protein</fullName>
    </recommendedName>
</protein>
<dbReference type="PANTHER" id="PTHR34223:SF83">
    <property type="entry name" value="F-BOX DOMAIN-CONTAINING PROTEIN"/>
    <property type="match status" value="1"/>
</dbReference>
<dbReference type="SUPFAM" id="SSF52047">
    <property type="entry name" value="RNI-like"/>
    <property type="match status" value="1"/>
</dbReference>
<dbReference type="AlphaFoldDB" id="A0A9W7X7W9"/>
<dbReference type="InterPro" id="IPR036047">
    <property type="entry name" value="F-box-like_dom_sf"/>
</dbReference>
<evidence type="ECO:0008006" key="3">
    <source>
        <dbReference type="Google" id="ProtNLM"/>
    </source>
</evidence>
<sequence length="392" mass="44888">MTTAEEGTDRISELPDDILVKILDLPFYYGHAMKTASVSRRWEHLLARLPHLCFVMSLLGCRKPWGTPSEQRLQSMARTLRRRCRDGNQPVKTLRLFYRRDVAMECRYANEFIALANAAELVLHVQCAACMSPNDDDLEDAGPWSLQLPPATLELQVLPSWYSVRPPQIQGPGVNNLRSLTLVGPVTMLRQDFFLTRLPALEDLHIADCNIDASIEITSDAMPRLRNLRIADVGVATDETKAAINVLIDGLRTLRMSCYKWSEPDPPSEPQTFFVRSRFAATFTTYASFRLHTPRLQVFEWRCCDAAEVRIQSVGHLSDVTVELAAGRKPTPYREETRYVTTQHRDKLMTNILRGLMPGLHPRSWNDIRRRCMQRDDRWLCFQITGAYPVNE</sequence>